<protein>
    <recommendedName>
        <fullName evidence="5">Elongation factor methyltransferase 7</fullName>
    </recommendedName>
</protein>
<dbReference type="Proteomes" id="UP000092730">
    <property type="component" value="Chromosome 1"/>
</dbReference>
<dbReference type="InterPro" id="IPR019410">
    <property type="entry name" value="Methyltransf_16"/>
</dbReference>
<evidence type="ECO:0008006" key="5">
    <source>
        <dbReference type="Google" id="ProtNLM"/>
    </source>
</evidence>
<reference evidence="3" key="4">
    <citation type="submission" date="2024-02" db="EMBL/GenBank/DDBJ databases">
        <title>Comparative genomics of Cryptococcus and Kwoniella reveals pathogenesis evolution and contrasting modes of karyotype evolution via chromosome fusion or intercentromeric recombination.</title>
        <authorList>
            <person name="Coelho M.A."/>
            <person name="David-Palma M."/>
            <person name="Shea T."/>
            <person name="Bowers K."/>
            <person name="McGinley-Smith S."/>
            <person name="Mohammad A.W."/>
            <person name="Gnirke A."/>
            <person name="Yurkov A.M."/>
            <person name="Nowrousian M."/>
            <person name="Sun S."/>
            <person name="Cuomo C.A."/>
            <person name="Heitman J."/>
        </authorList>
    </citation>
    <scope>NUCLEOTIDE SEQUENCE</scope>
    <source>
        <strain evidence="3">CBS 10118</strain>
    </source>
</reference>
<feature type="region of interest" description="Disordered" evidence="1">
    <location>
        <begin position="68"/>
        <end position="92"/>
    </location>
</feature>
<dbReference type="GO" id="GO:0005737">
    <property type="term" value="C:cytoplasm"/>
    <property type="evidence" value="ECO:0007669"/>
    <property type="project" value="TreeGrafter"/>
</dbReference>
<gene>
    <name evidence="2" type="ORF">I302_03903</name>
    <name evidence="3" type="ORF">I302_100529</name>
</gene>
<dbReference type="Gene3D" id="3.40.50.150">
    <property type="entry name" value="Vaccinia Virus protein VP39"/>
    <property type="match status" value="1"/>
</dbReference>
<dbReference type="PANTHER" id="PTHR14614">
    <property type="entry name" value="HEPATOCELLULAR CARCINOMA-ASSOCIATED ANTIGEN"/>
    <property type="match status" value="1"/>
</dbReference>
<dbReference type="AlphaFoldDB" id="A0A1B9G5B7"/>
<dbReference type="GO" id="GO:0008757">
    <property type="term" value="F:S-adenosylmethionine-dependent methyltransferase activity"/>
    <property type="evidence" value="ECO:0007669"/>
    <property type="project" value="UniProtKB-ARBA"/>
</dbReference>
<feature type="compositionally biased region" description="Low complexity" evidence="1">
    <location>
        <begin position="68"/>
        <end position="80"/>
    </location>
</feature>
<dbReference type="KEGG" id="kbi:30208302"/>
<dbReference type="OrthoDB" id="194386at2759"/>
<dbReference type="GO" id="GO:0005634">
    <property type="term" value="C:nucleus"/>
    <property type="evidence" value="ECO:0007669"/>
    <property type="project" value="TreeGrafter"/>
</dbReference>
<reference evidence="2" key="3">
    <citation type="submission" date="2014-01" db="EMBL/GenBank/DDBJ databases">
        <title>Evolution of pathogenesis and genome organization in the Tremellales.</title>
        <authorList>
            <person name="Cuomo C."/>
            <person name="Litvintseva A."/>
            <person name="Heitman J."/>
            <person name="Chen Y."/>
            <person name="Sun S."/>
            <person name="Springer D."/>
            <person name="Dromer F."/>
            <person name="Young S."/>
            <person name="Zeng Q."/>
            <person name="Chapman S."/>
            <person name="Gujja S."/>
            <person name="Saif S."/>
            <person name="Birren B."/>
        </authorList>
    </citation>
    <scope>NUCLEOTIDE SEQUENCE</scope>
    <source>
        <strain evidence="2">CBS 10118</strain>
    </source>
</reference>
<dbReference type="STRING" id="1296100.A0A1B9G5B7"/>
<sequence>MTSDRPLPASRTKHLSNLLHPLPPPHSDLTLNLRQISSTSNGEGTGTTGTTLWLSSQILSLYLSSVFGSSSSSNTKPKSSTGEDEKGKGKGKKKVVLELGSGTGYNSLNILALGYKVISTDIEPVLSGVLRPNIENNLRVLRNSGLNLEEGDVYVEELDWMNIASLYDNSQIQIQLRNNDQEIGMGMDVPSELDYLKTIDMIIMSDTFYSPTLTFPLWKTLLYISRLTPTSNKPPIIYISLERRDPTLIDAALDLGREMGFELKKVNRSRLSREMQSSKWGWKGDDWEGVEVWKCRWRG</sequence>
<dbReference type="VEuPathDB" id="FungiDB:I302_03903"/>
<dbReference type="PANTHER" id="PTHR14614:SF162">
    <property type="entry name" value="EXPRESSED PROTEIN"/>
    <property type="match status" value="1"/>
</dbReference>
<dbReference type="SUPFAM" id="SSF53335">
    <property type="entry name" value="S-adenosyl-L-methionine-dependent methyltransferases"/>
    <property type="match status" value="1"/>
</dbReference>
<dbReference type="InterPro" id="IPR029063">
    <property type="entry name" value="SAM-dependent_MTases_sf"/>
</dbReference>
<evidence type="ECO:0000313" key="3">
    <source>
        <dbReference type="EMBL" id="WVW78573.1"/>
    </source>
</evidence>
<dbReference type="RefSeq" id="XP_019047294.1">
    <property type="nucleotide sequence ID" value="XM_019190546.1"/>
</dbReference>
<keyword evidence="4" id="KW-1185">Reference proteome</keyword>
<dbReference type="EMBL" id="KI894020">
    <property type="protein sequence ID" value="OCF26224.1"/>
    <property type="molecule type" value="Genomic_DNA"/>
</dbReference>
<dbReference type="EMBL" id="CP144541">
    <property type="protein sequence ID" value="WVW78573.1"/>
    <property type="molecule type" value="Genomic_DNA"/>
</dbReference>
<proteinExistence type="predicted"/>
<evidence type="ECO:0000313" key="4">
    <source>
        <dbReference type="Proteomes" id="UP000092730"/>
    </source>
</evidence>
<dbReference type="Pfam" id="PF10294">
    <property type="entry name" value="Methyltransf_16"/>
    <property type="match status" value="1"/>
</dbReference>
<reference evidence="3" key="2">
    <citation type="submission" date="2013-07" db="EMBL/GenBank/DDBJ databases">
        <authorList>
            <consortium name="The Broad Institute Genome Sequencing Platform"/>
            <person name="Cuomo C."/>
            <person name="Litvintseva A."/>
            <person name="Chen Y."/>
            <person name="Heitman J."/>
            <person name="Sun S."/>
            <person name="Springer D."/>
            <person name="Dromer F."/>
            <person name="Young S.K."/>
            <person name="Zeng Q."/>
            <person name="Gargeya S."/>
            <person name="Fitzgerald M."/>
            <person name="Abouelleil A."/>
            <person name="Alvarado L."/>
            <person name="Berlin A.M."/>
            <person name="Chapman S.B."/>
            <person name="Dewar J."/>
            <person name="Goldberg J."/>
            <person name="Griggs A."/>
            <person name="Gujja S."/>
            <person name="Hansen M."/>
            <person name="Howarth C."/>
            <person name="Imamovic A."/>
            <person name="Larimer J."/>
            <person name="McCowan C."/>
            <person name="Murphy C."/>
            <person name="Pearson M."/>
            <person name="Priest M."/>
            <person name="Roberts A."/>
            <person name="Saif S."/>
            <person name="Shea T."/>
            <person name="Sykes S."/>
            <person name="Wortman J."/>
            <person name="Nusbaum C."/>
            <person name="Birren B."/>
        </authorList>
    </citation>
    <scope>NUCLEOTIDE SEQUENCE</scope>
    <source>
        <strain evidence="3">CBS 10118</strain>
    </source>
</reference>
<feature type="region of interest" description="Disordered" evidence="1">
    <location>
        <begin position="1"/>
        <end position="30"/>
    </location>
</feature>
<accession>A0A1B9G5B7</accession>
<evidence type="ECO:0000256" key="1">
    <source>
        <dbReference type="SAM" id="MobiDB-lite"/>
    </source>
</evidence>
<name>A0A1B9G5B7_9TREE</name>
<evidence type="ECO:0000313" key="2">
    <source>
        <dbReference type="EMBL" id="OCF26224.1"/>
    </source>
</evidence>
<reference evidence="2" key="1">
    <citation type="submission" date="2013-07" db="EMBL/GenBank/DDBJ databases">
        <title>The Genome Sequence of Cryptococcus bestiolae CBS10118.</title>
        <authorList>
            <consortium name="The Broad Institute Genome Sequencing Platform"/>
            <person name="Cuomo C."/>
            <person name="Litvintseva A."/>
            <person name="Chen Y."/>
            <person name="Heitman J."/>
            <person name="Sun S."/>
            <person name="Springer D."/>
            <person name="Dromer F."/>
            <person name="Young S.K."/>
            <person name="Zeng Q."/>
            <person name="Gargeya S."/>
            <person name="Fitzgerald M."/>
            <person name="Abouelleil A."/>
            <person name="Alvarado L."/>
            <person name="Berlin A.M."/>
            <person name="Chapman S.B."/>
            <person name="Dewar J."/>
            <person name="Goldberg J."/>
            <person name="Griggs A."/>
            <person name="Gujja S."/>
            <person name="Hansen M."/>
            <person name="Howarth C."/>
            <person name="Imamovic A."/>
            <person name="Larimer J."/>
            <person name="McCowan C."/>
            <person name="Murphy C."/>
            <person name="Pearson M."/>
            <person name="Priest M."/>
            <person name="Roberts A."/>
            <person name="Saif S."/>
            <person name="Shea T."/>
            <person name="Sykes S."/>
            <person name="Wortman J."/>
            <person name="Nusbaum C."/>
            <person name="Birren B."/>
        </authorList>
    </citation>
    <scope>NUCLEOTIDE SEQUENCE [LARGE SCALE GENOMIC DNA]</scope>
    <source>
        <strain evidence="2">CBS 10118</strain>
    </source>
</reference>
<organism evidence="2">
    <name type="scientific">Kwoniella bestiolae CBS 10118</name>
    <dbReference type="NCBI Taxonomy" id="1296100"/>
    <lineage>
        <taxon>Eukaryota</taxon>
        <taxon>Fungi</taxon>
        <taxon>Dikarya</taxon>
        <taxon>Basidiomycota</taxon>
        <taxon>Agaricomycotina</taxon>
        <taxon>Tremellomycetes</taxon>
        <taxon>Tremellales</taxon>
        <taxon>Cryptococcaceae</taxon>
        <taxon>Kwoniella</taxon>
    </lineage>
</organism>
<dbReference type="GeneID" id="30208302"/>